<comment type="caution">
    <text evidence="1">The sequence shown here is derived from an EMBL/GenBank/DDBJ whole genome shotgun (WGS) entry which is preliminary data.</text>
</comment>
<dbReference type="AlphaFoldDB" id="A0A833PIE4"/>
<gene>
    <name evidence="1" type="ORF">GAK29_00972</name>
</gene>
<reference evidence="2" key="1">
    <citation type="journal article" date="2020" name="MBio">
        <title>Horizontal gene transfer to a defensive symbiont with a reduced genome amongst a multipartite beetle microbiome.</title>
        <authorList>
            <person name="Waterworth S.C."/>
            <person name="Florez L.V."/>
            <person name="Rees E.R."/>
            <person name="Hertweck C."/>
            <person name="Kaltenpoth M."/>
            <person name="Kwan J.C."/>
        </authorList>
    </citation>
    <scope>NUCLEOTIDE SEQUENCE [LARGE SCALE GENOMIC DNA]</scope>
</reference>
<sequence length="538" mass="62326">MVRIESSPEKGSVCQTCLRNFFVHFRRPYKIGEPVAADYNGEFGFDWIRDEYIYPLTIIDTDENKKDTVIKDYDYNVRQMLNKQFNGVRGVFINKGLYLPAWLSIFATNVPGTLGSDQINSQGADLDLEIHQSPDDDKSPLTDDGTILIFKSSNPSLKISTFGKNQQAQMVEEPLANFINAGRISEQLATQKRFSYKKKNAINIICSGDALSQNEYILVQAKKSGKIQNVGMLLVAKNKEIFVIKLIMVDVKVNGKILEKPKNYEWELKNRIFNQCLMIADVVKKELFDLDRLAKTDSEVQAFVKKWWSEKIKIEDKTKIGDPDQLYVPVNDFHKKDTEHGEVTYLVEDNSEKFKAELLKLYETKNFKLLPINSSYESHRYVFFAPIAMRYEPIYQMDYDPVLKKEVMKMVEPGSVIEGSASFEADTRLFKREPDIDPLYKTKDIEWGKSVVIYADAPPYMDVIAHELSHTLGLLHTFQDDEMRFHQGFTDNIMDYSYTDDKRVSKFNTYQTIFRKVQADQIRTHLFTPSKIFKKSHY</sequence>
<dbReference type="Proteomes" id="UP000490535">
    <property type="component" value="Unassembled WGS sequence"/>
</dbReference>
<dbReference type="SUPFAM" id="SSF55486">
    <property type="entry name" value="Metalloproteases ('zincins'), catalytic domain"/>
    <property type="match status" value="1"/>
</dbReference>
<proteinExistence type="predicted"/>
<organism evidence="1 2">
    <name type="scientific">Acinetobacter bereziniae</name>
    <name type="common">Acinetobacter genomosp. 10</name>
    <dbReference type="NCBI Taxonomy" id="106648"/>
    <lineage>
        <taxon>Bacteria</taxon>
        <taxon>Pseudomonadati</taxon>
        <taxon>Pseudomonadota</taxon>
        <taxon>Gammaproteobacteria</taxon>
        <taxon>Moraxellales</taxon>
        <taxon>Moraxellaceae</taxon>
        <taxon>Acinetobacter</taxon>
    </lineage>
</organism>
<accession>A0A833PIE4</accession>
<name>A0A833PIE4_ACIBZ</name>
<dbReference type="EMBL" id="WNDP01000015">
    <property type="protein sequence ID" value="KAF1027005.1"/>
    <property type="molecule type" value="Genomic_DNA"/>
</dbReference>
<evidence type="ECO:0000313" key="1">
    <source>
        <dbReference type="EMBL" id="KAF1027005.1"/>
    </source>
</evidence>
<evidence type="ECO:0000313" key="2">
    <source>
        <dbReference type="Proteomes" id="UP000490535"/>
    </source>
</evidence>
<protein>
    <submittedName>
        <fullName evidence="1">Uncharacterized protein</fullName>
    </submittedName>
</protein>